<organism evidence="10 11">
    <name type="scientific">Heterodera trifolii</name>
    <dbReference type="NCBI Taxonomy" id="157864"/>
    <lineage>
        <taxon>Eukaryota</taxon>
        <taxon>Metazoa</taxon>
        <taxon>Ecdysozoa</taxon>
        <taxon>Nematoda</taxon>
        <taxon>Chromadorea</taxon>
        <taxon>Rhabditida</taxon>
        <taxon>Tylenchina</taxon>
        <taxon>Tylenchomorpha</taxon>
        <taxon>Tylenchoidea</taxon>
        <taxon>Heteroderidae</taxon>
        <taxon>Heteroderinae</taxon>
        <taxon>Heterodera</taxon>
    </lineage>
</organism>
<dbReference type="Pfam" id="PF00194">
    <property type="entry name" value="Carb_anhydrase"/>
    <property type="match status" value="1"/>
</dbReference>
<keyword evidence="6 8" id="KW-0456">Lyase</keyword>
<keyword evidence="8" id="KW-0732">Signal</keyword>
<dbReference type="SUPFAM" id="SSF51069">
    <property type="entry name" value="Carbonic anhydrase"/>
    <property type="match status" value="1"/>
</dbReference>
<dbReference type="PROSITE" id="PS00162">
    <property type="entry name" value="ALPHA_CA_1"/>
    <property type="match status" value="1"/>
</dbReference>
<accession>A0ABD2KXB1</accession>
<dbReference type="AlphaFoldDB" id="A0ABD2KXB1"/>
<evidence type="ECO:0000256" key="4">
    <source>
        <dbReference type="ARBA" id="ARBA00022723"/>
    </source>
</evidence>
<evidence type="ECO:0000313" key="10">
    <source>
        <dbReference type="EMBL" id="KAL3107579.1"/>
    </source>
</evidence>
<dbReference type="PANTHER" id="PTHR18952:SF265">
    <property type="entry name" value="CARBONIC ANHYDRASE"/>
    <property type="match status" value="1"/>
</dbReference>
<evidence type="ECO:0000256" key="1">
    <source>
        <dbReference type="ARBA" id="ARBA00002904"/>
    </source>
</evidence>
<evidence type="ECO:0000256" key="7">
    <source>
        <dbReference type="ARBA" id="ARBA00048348"/>
    </source>
</evidence>
<comment type="cofactor">
    <cofactor evidence="8">
        <name>Zn(2+)</name>
        <dbReference type="ChEBI" id="CHEBI:29105"/>
    </cofactor>
</comment>
<protein>
    <recommendedName>
        <fullName evidence="3 8">Carbonic anhydrase</fullName>
        <ecNumber evidence="3 8">4.2.1.1</ecNumber>
    </recommendedName>
</protein>
<keyword evidence="4 8" id="KW-0479">Metal-binding</keyword>
<comment type="function">
    <text evidence="1 8">Reversible hydration of carbon dioxide.</text>
</comment>
<evidence type="ECO:0000259" key="9">
    <source>
        <dbReference type="PROSITE" id="PS51144"/>
    </source>
</evidence>
<dbReference type="PROSITE" id="PS51144">
    <property type="entry name" value="ALPHA_CA_2"/>
    <property type="match status" value="1"/>
</dbReference>
<comment type="catalytic activity">
    <reaction evidence="7 8">
        <text>hydrogencarbonate + H(+) = CO2 + H2O</text>
        <dbReference type="Rhea" id="RHEA:10748"/>
        <dbReference type="ChEBI" id="CHEBI:15377"/>
        <dbReference type="ChEBI" id="CHEBI:15378"/>
        <dbReference type="ChEBI" id="CHEBI:16526"/>
        <dbReference type="ChEBI" id="CHEBI:17544"/>
        <dbReference type="EC" id="4.2.1.1"/>
    </reaction>
</comment>
<dbReference type="Proteomes" id="UP001620626">
    <property type="component" value="Unassembled WGS sequence"/>
</dbReference>
<dbReference type="InterPro" id="IPR036398">
    <property type="entry name" value="CA_dom_sf"/>
</dbReference>
<evidence type="ECO:0000256" key="5">
    <source>
        <dbReference type="ARBA" id="ARBA00022833"/>
    </source>
</evidence>
<keyword evidence="11" id="KW-1185">Reference proteome</keyword>
<dbReference type="PANTHER" id="PTHR18952">
    <property type="entry name" value="CARBONIC ANHYDRASE"/>
    <property type="match status" value="1"/>
</dbReference>
<evidence type="ECO:0000256" key="8">
    <source>
        <dbReference type="RuleBase" id="RU367011"/>
    </source>
</evidence>
<sequence>MRSFLFLTVLFVHHATQSKGEEKPFNYEELEPLEEGQCKTGQRQSPINIRKEWFTENKTPPIRFVNYAKQNNVTLHNHGHSVEVSGFDTWPERPFITDGGLGSRYLLIELHFHWSQKENGSEHTVDGQHFDAELHLVHVKEGLTPEEAILTSDGFAVVGIFYKTALSGSPLLALQSQLSQVTEKDATVQIDNWMPNDLLPTVMNTFFRYNGSLTTGGCHEAVVWSVFEVPRFNNAELIQLLRTIEVEDGKPIQTNVRPVQPFNKTA</sequence>
<reference evidence="10 11" key="1">
    <citation type="submission" date="2024-10" db="EMBL/GenBank/DDBJ databases">
        <authorList>
            <person name="Kim D."/>
        </authorList>
    </citation>
    <scope>NUCLEOTIDE SEQUENCE [LARGE SCALE GENOMIC DNA]</scope>
    <source>
        <strain evidence="10">BH-2024</strain>
    </source>
</reference>
<keyword evidence="5 8" id="KW-0862">Zinc</keyword>
<comment type="caution">
    <text evidence="10">The sequence shown here is derived from an EMBL/GenBank/DDBJ whole genome shotgun (WGS) entry which is preliminary data.</text>
</comment>
<dbReference type="InterPro" id="IPR023561">
    <property type="entry name" value="Carbonic_anhydrase_a-class"/>
</dbReference>
<name>A0ABD2KXB1_9BILA</name>
<comment type="similarity">
    <text evidence="2 8">Belongs to the alpha-carbonic anhydrase family.</text>
</comment>
<evidence type="ECO:0000313" key="11">
    <source>
        <dbReference type="Proteomes" id="UP001620626"/>
    </source>
</evidence>
<dbReference type="EC" id="4.2.1.1" evidence="3 8"/>
<proteinExistence type="inferred from homology"/>
<feature type="signal peptide" evidence="8">
    <location>
        <begin position="1"/>
        <end position="20"/>
    </location>
</feature>
<dbReference type="InterPro" id="IPR001148">
    <property type="entry name" value="CA_dom"/>
</dbReference>
<dbReference type="CDD" id="cd00326">
    <property type="entry name" value="alpha_CA"/>
    <property type="match status" value="1"/>
</dbReference>
<dbReference type="EMBL" id="JBICBT010000614">
    <property type="protein sequence ID" value="KAL3107579.1"/>
    <property type="molecule type" value="Genomic_DNA"/>
</dbReference>
<dbReference type="GO" id="GO:0004089">
    <property type="term" value="F:carbonate dehydratase activity"/>
    <property type="evidence" value="ECO:0007669"/>
    <property type="project" value="UniProtKB-UniRule"/>
</dbReference>
<dbReference type="GO" id="GO:0008270">
    <property type="term" value="F:zinc ion binding"/>
    <property type="evidence" value="ECO:0007669"/>
    <property type="project" value="UniProtKB-UniRule"/>
</dbReference>
<evidence type="ECO:0000256" key="2">
    <source>
        <dbReference type="ARBA" id="ARBA00010718"/>
    </source>
</evidence>
<dbReference type="SMART" id="SM01057">
    <property type="entry name" value="Carb_anhydrase"/>
    <property type="match status" value="1"/>
</dbReference>
<feature type="chain" id="PRO_5044535357" description="Carbonic anhydrase" evidence="8">
    <location>
        <begin position="21"/>
        <end position="266"/>
    </location>
</feature>
<dbReference type="InterPro" id="IPR018338">
    <property type="entry name" value="Carbonic_anhydrase_a-class_CS"/>
</dbReference>
<feature type="domain" description="Alpha-carbonic anhydrase" evidence="9">
    <location>
        <begin position="23"/>
        <end position="266"/>
    </location>
</feature>
<dbReference type="Gene3D" id="3.10.200.10">
    <property type="entry name" value="Alpha carbonic anhydrase"/>
    <property type="match status" value="1"/>
</dbReference>
<evidence type="ECO:0000256" key="6">
    <source>
        <dbReference type="ARBA" id="ARBA00023239"/>
    </source>
</evidence>
<evidence type="ECO:0000256" key="3">
    <source>
        <dbReference type="ARBA" id="ARBA00012925"/>
    </source>
</evidence>
<gene>
    <name evidence="10" type="ORF">niasHT_013228</name>
</gene>